<dbReference type="OMA" id="FIAHCLT"/>
<gene>
    <name evidence="2" type="ORF">T459_25416</name>
</gene>
<evidence type="ECO:0000313" key="2">
    <source>
        <dbReference type="EMBL" id="PHT70312.1"/>
    </source>
</evidence>
<protein>
    <recommendedName>
        <fullName evidence="1">Integrase zinc-binding domain-containing protein</fullName>
    </recommendedName>
</protein>
<dbReference type="Gramene" id="PHT70312">
    <property type="protein sequence ID" value="PHT70312"/>
    <property type="gene ID" value="T459_25416"/>
</dbReference>
<evidence type="ECO:0000259" key="1">
    <source>
        <dbReference type="Pfam" id="PF17921"/>
    </source>
</evidence>
<sequence>MISGDGTLLYPGILCVPNVDGLQEIILDEAHDSRYVVHPCSAKMYHDLKEIYWWKGMKRDVTYFVAKCMVCQQVNSEHMRPEGIYQQIIQLEGQLNT</sequence>
<dbReference type="Proteomes" id="UP000222542">
    <property type="component" value="Unassembled WGS sequence"/>
</dbReference>
<dbReference type="Pfam" id="PF17921">
    <property type="entry name" value="Integrase_H2C2"/>
    <property type="match status" value="1"/>
</dbReference>
<dbReference type="EMBL" id="AYRZ02000010">
    <property type="protein sequence ID" value="PHT70312.1"/>
    <property type="molecule type" value="Genomic_DNA"/>
</dbReference>
<keyword evidence="3" id="KW-1185">Reference proteome</keyword>
<name>A0A2G2YKM9_CAPAN</name>
<dbReference type="InterPro" id="IPR041588">
    <property type="entry name" value="Integrase_H2C2"/>
</dbReference>
<dbReference type="STRING" id="4072.A0A2G2YKM9"/>
<dbReference type="PANTHER" id="PTHR47266">
    <property type="entry name" value="ENDONUCLEASE-RELATED"/>
    <property type="match status" value="1"/>
</dbReference>
<dbReference type="AlphaFoldDB" id="A0A2G2YKM9"/>
<comment type="caution">
    <text evidence="2">The sequence shown here is derived from an EMBL/GenBank/DDBJ whole genome shotgun (WGS) entry which is preliminary data.</text>
</comment>
<proteinExistence type="predicted"/>
<reference evidence="2 3" key="2">
    <citation type="journal article" date="2017" name="Genome Biol.">
        <title>New reference genome sequences of hot pepper reveal the massive evolution of plant disease-resistance genes by retroduplication.</title>
        <authorList>
            <person name="Kim S."/>
            <person name="Park J."/>
            <person name="Yeom S.I."/>
            <person name="Kim Y.M."/>
            <person name="Seo E."/>
            <person name="Kim K.T."/>
            <person name="Kim M.S."/>
            <person name="Lee J.M."/>
            <person name="Cheong K."/>
            <person name="Shin H.S."/>
            <person name="Kim S.B."/>
            <person name="Han K."/>
            <person name="Lee J."/>
            <person name="Park M."/>
            <person name="Lee H.A."/>
            <person name="Lee H.Y."/>
            <person name="Lee Y."/>
            <person name="Oh S."/>
            <person name="Lee J.H."/>
            <person name="Choi E."/>
            <person name="Choi E."/>
            <person name="Lee S.E."/>
            <person name="Jeon J."/>
            <person name="Kim H."/>
            <person name="Choi G."/>
            <person name="Song H."/>
            <person name="Lee J."/>
            <person name="Lee S.C."/>
            <person name="Kwon J.K."/>
            <person name="Lee H.Y."/>
            <person name="Koo N."/>
            <person name="Hong Y."/>
            <person name="Kim R.W."/>
            <person name="Kang W.H."/>
            <person name="Huh J.H."/>
            <person name="Kang B.C."/>
            <person name="Yang T.J."/>
            <person name="Lee Y.H."/>
            <person name="Bennetzen J.L."/>
            <person name="Choi D."/>
        </authorList>
    </citation>
    <scope>NUCLEOTIDE SEQUENCE [LARGE SCALE GENOMIC DNA]</scope>
    <source>
        <strain evidence="3">cv. CM334</strain>
    </source>
</reference>
<reference evidence="2 3" key="1">
    <citation type="journal article" date="2014" name="Nat. Genet.">
        <title>Genome sequence of the hot pepper provides insights into the evolution of pungency in Capsicum species.</title>
        <authorList>
            <person name="Kim S."/>
            <person name="Park M."/>
            <person name="Yeom S.I."/>
            <person name="Kim Y.M."/>
            <person name="Lee J.M."/>
            <person name="Lee H.A."/>
            <person name="Seo E."/>
            <person name="Choi J."/>
            <person name="Cheong K."/>
            <person name="Kim K.T."/>
            <person name="Jung K."/>
            <person name="Lee G.W."/>
            <person name="Oh S.K."/>
            <person name="Bae C."/>
            <person name="Kim S.B."/>
            <person name="Lee H.Y."/>
            <person name="Kim S.Y."/>
            <person name="Kim M.S."/>
            <person name="Kang B.C."/>
            <person name="Jo Y.D."/>
            <person name="Yang H.B."/>
            <person name="Jeong H.J."/>
            <person name="Kang W.H."/>
            <person name="Kwon J.K."/>
            <person name="Shin C."/>
            <person name="Lim J.Y."/>
            <person name="Park J.H."/>
            <person name="Huh J.H."/>
            <person name="Kim J.S."/>
            <person name="Kim B.D."/>
            <person name="Cohen O."/>
            <person name="Paran I."/>
            <person name="Suh M.C."/>
            <person name="Lee S.B."/>
            <person name="Kim Y.K."/>
            <person name="Shin Y."/>
            <person name="Noh S.J."/>
            <person name="Park J."/>
            <person name="Seo Y.S."/>
            <person name="Kwon S.Y."/>
            <person name="Kim H.A."/>
            <person name="Park J.M."/>
            <person name="Kim H.J."/>
            <person name="Choi S.B."/>
            <person name="Bosland P.W."/>
            <person name="Reeves G."/>
            <person name="Jo S.H."/>
            <person name="Lee B.W."/>
            <person name="Cho H.T."/>
            <person name="Choi H.S."/>
            <person name="Lee M.S."/>
            <person name="Yu Y."/>
            <person name="Do Choi Y."/>
            <person name="Park B.S."/>
            <person name="van Deynze A."/>
            <person name="Ashrafi H."/>
            <person name="Hill T."/>
            <person name="Kim W.T."/>
            <person name="Pai H.S."/>
            <person name="Ahn H.K."/>
            <person name="Yeam I."/>
            <person name="Giovannoni J.J."/>
            <person name="Rose J.K."/>
            <person name="Sorensen I."/>
            <person name="Lee S.J."/>
            <person name="Kim R.W."/>
            <person name="Choi I.Y."/>
            <person name="Choi B.S."/>
            <person name="Lim J.S."/>
            <person name="Lee Y.H."/>
            <person name="Choi D."/>
        </authorList>
    </citation>
    <scope>NUCLEOTIDE SEQUENCE [LARGE SCALE GENOMIC DNA]</scope>
    <source>
        <strain evidence="3">cv. CM334</strain>
    </source>
</reference>
<organism evidence="2 3">
    <name type="scientific">Capsicum annuum</name>
    <name type="common">Capsicum pepper</name>
    <dbReference type="NCBI Taxonomy" id="4072"/>
    <lineage>
        <taxon>Eukaryota</taxon>
        <taxon>Viridiplantae</taxon>
        <taxon>Streptophyta</taxon>
        <taxon>Embryophyta</taxon>
        <taxon>Tracheophyta</taxon>
        <taxon>Spermatophyta</taxon>
        <taxon>Magnoliopsida</taxon>
        <taxon>eudicotyledons</taxon>
        <taxon>Gunneridae</taxon>
        <taxon>Pentapetalae</taxon>
        <taxon>asterids</taxon>
        <taxon>lamiids</taxon>
        <taxon>Solanales</taxon>
        <taxon>Solanaceae</taxon>
        <taxon>Solanoideae</taxon>
        <taxon>Capsiceae</taxon>
        <taxon>Capsicum</taxon>
    </lineage>
</organism>
<dbReference type="Gene3D" id="1.10.340.70">
    <property type="match status" value="1"/>
</dbReference>
<dbReference type="InterPro" id="IPR052160">
    <property type="entry name" value="Gypsy_RT_Integrase-like"/>
</dbReference>
<feature type="domain" description="Integrase zinc-binding" evidence="1">
    <location>
        <begin position="22"/>
        <end position="76"/>
    </location>
</feature>
<accession>A0A2G2YKM9</accession>
<evidence type="ECO:0000313" key="3">
    <source>
        <dbReference type="Proteomes" id="UP000222542"/>
    </source>
</evidence>